<organism evidence="1 2">
    <name type="scientific">Trichonephila clavipes</name>
    <name type="common">Golden silk orbweaver</name>
    <name type="synonym">Nephila clavipes</name>
    <dbReference type="NCBI Taxonomy" id="2585209"/>
    <lineage>
        <taxon>Eukaryota</taxon>
        <taxon>Metazoa</taxon>
        <taxon>Ecdysozoa</taxon>
        <taxon>Arthropoda</taxon>
        <taxon>Chelicerata</taxon>
        <taxon>Arachnida</taxon>
        <taxon>Araneae</taxon>
        <taxon>Araneomorphae</taxon>
        <taxon>Entelegynae</taxon>
        <taxon>Araneoidea</taxon>
        <taxon>Nephilidae</taxon>
        <taxon>Trichonephila</taxon>
    </lineage>
</organism>
<dbReference type="Proteomes" id="UP000887159">
    <property type="component" value="Unassembled WGS sequence"/>
</dbReference>
<proteinExistence type="predicted"/>
<keyword evidence="2" id="KW-1185">Reference proteome</keyword>
<comment type="caution">
    <text evidence="1">The sequence shown here is derived from an EMBL/GenBank/DDBJ whole genome shotgun (WGS) entry which is preliminary data.</text>
</comment>
<protein>
    <submittedName>
        <fullName evidence="1">HTH_Tnp_Tc3_2 domain-containing protein</fullName>
    </submittedName>
</protein>
<dbReference type="EMBL" id="BMAU01021040">
    <property type="protein sequence ID" value="GFX87851.1"/>
    <property type="molecule type" value="Genomic_DNA"/>
</dbReference>
<evidence type="ECO:0000313" key="2">
    <source>
        <dbReference type="Proteomes" id="UP000887159"/>
    </source>
</evidence>
<sequence>MSVGQRKTILTYSRNIINFNSRTKSFEPVQEKRVPGGSRFYSSINLEVHGVEKLVLTEFELVIGLREVGYSNHDIQERLGRNVSTVHDCWEKWSKDGIASRCSDSVQTRGSTDREDRRIRRTAVVHSTASPSEIPAAVGTTVTQRTVINRLLQEQLQASACIPLTPSHCRLRCQWCKARAHWGMDLLCFLMKSGSALEPVMSVCSTGGAQGNACNQNVCILDTLDLLLESKSGVQFPIYDCWSTLVVIPNALTANLWVSLVIQPIVLSFMNSIQRGVIQQDNARLHTTVVTQRALPCWKCGLALRDHQICLQLIPNRISLDDNSSSTANIDRLSIDTTSAKSMELTK</sequence>
<evidence type="ECO:0000313" key="1">
    <source>
        <dbReference type="EMBL" id="GFX87851.1"/>
    </source>
</evidence>
<reference evidence="1" key="1">
    <citation type="submission" date="2020-08" db="EMBL/GenBank/DDBJ databases">
        <title>Multicomponent nature underlies the extraordinary mechanical properties of spider dragline silk.</title>
        <authorList>
            <person name="Kono N."/>
            <person name="Nakamura H."/>
            <person name="Mori M."/>
            <person name="Yoshida Y."/>
            <person name="Ohtoshi R."/>
            <person name="Malay A.D."/>
            <person name="Moran D.A.P."/>
            <person name="Tomita M."/>
            <person name="Numata K."/>
            <person name="Arakawa K."/>
        </authorList>
    </citation>
    <scope>NUCLEOTIDE SEQUENCE</scope>
</reference>
<accession>A0A8X6R3Q7</accession>
<name>A0A8X6R3Q7_TRICX</name>
<dbReference type="AlphaFoldDB" id="A0A8X6R3Q7"/>
<gene>
    <name evidence="1" type="primary">AVEN_13546_1</name>
    <name evidence="1" type="ORF">TNCV_4373161</name>
</gene>